<reference evidence="1" key="1">
    <citation type="submission" date="2024-06" db="UniProtKB">
        <authorList>
            <consortium name="RefSeq"/>
        </authorList>
    </citation>
    <scope>NUCLEOTIDE SEQUENCE [LARGE SCALE GENOMIC DNA]</scope>
    <source>
        <strain evidence="1">MV2-25</strain>
    </source>
</reference>
<sequence>MQKTAQDQSKCIAAAAIEDFHQENYDPGAGEETFGQKKALDREEGKLPETQGGTLIQRLGFEELLRRLVWAKNLNQKELETHCKSARYYRTKIYRSARPEEKTFLTTN</sequence>
<dbReference type="InParanoid" id="A0A6I8VNJ3"/>
<dbReference type="KEGG" id="dpo:26534306"/>
<gene>
    <name evidence="2" type="primary">LOC26534306</name>
</gene>
<organism evidence="1 2">
    <name type="scientific">Drosophila pseudoobscura pseudoobscura</name>
    <name type="common">Fruit fly</name>
    <dbReference type="NCBI Taxonomy" id="46245"/>
    <lineage>
        <taxon>Eukaryota</taxon>
        <taxon>Metazoa</taxon>
        <taxon>Ecdysozoa</taxon>
        <taxon>Arthropoda</taxon>
        <taxon>Hexapoda</taxon>
        <taxon>Insecta</taxon>
        <taxon>Pterygota</taxon>
        <taxon>Neoptera</taxon>
        <taxon>Endopterygota</taxon>
        <taxon>Diptera</taxon>
        <taxon>Brachycera</taxon>
        <taxon>Muscomorpha</taxon>
        <taxon>Ephydroidea</taxon>
        <taxon>Drosophilidae</taxon>
        <taxon>Drosophila</taxon>
        <taxon>Sophophora</taxon>
    </lineage>
</organism>
<evidence type="ECO:0000313" key="2">
    <source>
        <dbReference type="RefSeq" id="XP_033232597.1"/>
    </source>
</evidence>
<proteinExistence type="predicted"/>
<keyword evidence="1" id="KW-1185">Reference proteome</keyword>
<name>A0A6I8VNJ3_DROPS</name>
<dbReference type="AlphaFoldDB" id="A0A6I8VNJ3"/>
<reference evidence="2" key="2">
    <citation type="submission" date="2025-08" db="UniProtKB">
        <authorList>
            <consortium name="RefSeq"/>
        </authorList>
    </citation>
    <scope>IDENTIFICATION</scope>
    <source>
        <strain evidence="2">MV-25-SWS-2005</strain>
        <tissue evidence="2">Whole body</tissue>
    </source>
</reference>
<dbReference type="RefSeq" id="XP_033232597.1">
    <property type="nucleotide sequence ID" value="XM_033376706.1"/>
</dbReference>
<accession>A0A6I8VNJ3</accession>
<dbReference type="Proteomes" id="UP000001819">
    <property type="component" value="Chromosome 2"/>
</dbReference>
<evidence type="ECO:0000313" key="1">
    <source>
        <dbReference type="Proteomes" id="UP000001819"/>
    </source>
</evidence>
<protein>
    <submittedName>
        <fullName evidence="2">Uncharacterized protein</fullName>
    </submittedName>
</protein>